<dbReference type="PANTHER" id="PTHR32329:SF2">
    <property type="entry name" value="BIFUNCTIONAL PROTEIN [INCLUDES 2-HYDROXYACYL-COA DEHYDRATASE (N-TER) AND ITS ACTIVATOR DOMAIN (C_TERM)"/>
    <property type="match status" value="1"/>
</dbReference>
<name>A0A1F7WI36_9BACT</name>
<protein>
    <recommendedName>
        <fullName evidence="1">DUF2229 domain-containing protein</fullName>
    </recommendedName>
</protein>
<dbReference type="InterPro" id="IPR010327">
    <property type="entry name" value="FldB/FldC_alpha/beta"/>
</dbReference>
<dbReference type="AlphaFoldDB" id="A0A1F7WI36"/>
<comment type="caution">
    <text evidence="2">The sequence shown here is derived from an EMBL/GenBank/DDBJ whole genome shotgun (WGS) entry which is preliminary data.</text>
</comment>
<dbReference type="Proteomes" id="UP000178735">
    <property type="component" value="Unassembled WGS sequence"/>
</dbReference>
<proteinExistence type="predicted"/>
<dbReference type="Pfam" id="PF09989">
    <property type="entry name" value="DUF2229"/>
    <property type="match status" value="1"/>
</dbReference>
<evidence type="ECO:0000259" key="1">
    <source>
        <dbReference type="Pfam" id="PF09989"/>
    </source>
</evidence>
<evidence type="ECO:0000313" key="3">
    <source>
        <dbReference type="Proteomes" id="UP000178735"/>
    </source>
</evidence>
<reference evidence="2 3" key="1">
    <citation type="journal article" date="2016" name="Nat. Commun.">
        <title>Thousands of microbial genomes shed light on interconnected biogeochemical processes in an aquifer system.</title>
        <authorList>
            <person name="Anantharaman K."/>
            <person name="Brown C.T."/>
            <person name="Hug L.A."/>
            <person name="Sharon I."/>
            <person name="Castelle C.J."/>
            <person name="Probst A.J."/>
            <person name="Thomas B.C."/>
            <person name="Singh A."/>
            <person name="Wilkins M.J."/>
            <person name="Karaoz U."/>
            <person name="Brodie E.L."/>
            <person name="Williams K.H."/>
            <person name="Hubbard S.S."/>
            <person name="Banfield J.F."/>
        </authorList>
    </citation>
    <scope>NUCLEOTIDE SEQUENCE [LARGE SCALE GENOMIC DNA]</scope>
</reference>
<feature type="domain" description="DUF2229" evidence="1">
    <location>
        <begin position="9"/>
        <end position="219"/>
    </location>
</feature>
<gene>
    <name evidence="2" type="ORF">A2008_03190</name>
</gene>
<dbReference type="EMBL" id="MGFH01000207">
    <property type="protein sequence ID" value="OGM02486.1"/>
    <property type="molecule type" value="Genomic_DNA"/>
</dbReference>
<dbReference type="InterPro" id="IPR051805">
    <property type="entry name" value="Dehydratase_Activator_Redct"/>
</dbReference>
<evidence type="ECO:0000313" key="2">
    <source>
        <dbReference type="EMBL" id="OGM02486.1"/>
    </source>
</evidence>
<dbReference type="InterPro" id="IPR018709">
    <property type="entry name" value="CoA_activase_DUF2229"/>
</dbReference>
<dbReference type="Pfam" id="PF06050">
    <property type="entry name" value="HGD-D"/>
    <property type="match status" value="1"/>
</dbReference>
<dbReference type="PANTHER" id="PTHR32329">
    <property type="entry name" value="BIFUNCTIONAL PROTEIN [INCLUDES 2-HYDROXYACYL-COA DEHYDRATASE (N-TER) AND ITS ACTIVATOR DOMAIN (C_TERM)-RELATED"/>
    <property type="match status" value="1"/>
</dbReference>
<dbReference type="STRING" id="1817813.A2008_03190"/>
<dbReference type="Gene3D" id="3.40.50.11900">
    <property type="match status" value="1"/>
</dbReference>
<accession>A0A1F7WI36</accession>
<organism evidence="2 3">
    <name type="scientific">Candidatus Wallbacteria bacterium GWC2_49_35</name>
    <dbReference type="NCBI Taxonomy" id="1817813"/>
    <lineage>
        <taxon>Bacteria</taxon>
        <taxon>Candidatus Walliibacteriota</taxon>
    </lineage>
</organism>
<sequence length="320" mass="36072">MLNSPAKLAVPRTLLYYRYFPLWQAFFNGLGVEVSTSAPSSANTLKCGSKYAHTDSCLPIKLAFGHVASLFGENNDYLFLPRFFRLEHKSYVCPKVIGFTDMVRCCVYPDKIPAAGGSKAPYLIDNLFDTHNYSNESVFRDIGRNFTSNNAKISRAYSEGVKSHIFLQNKKTKIFRGEILKKFRLKIGVIGHPYNVYDDYINMGVLSELNRRDAAGVTYEDMPSDDFICDFSKFPSGLFWSFGREIYRTALYFMSGRDFAADGLIYLAPFGCGLDSILVSIIQNEARDRGIPFLNLTIDEHSAKAGIVTRLEAFIDMLSN</sequence>